<gene>
    <name evidence="1" type="ORF">PODLI_1B029355</name>
</gene>
<organism evidence="1 2">
    <name type="scientific">Podarcis lilfordi</name>
    <name type="common">Lilford's wall lizard</name>
    <dbReference type="NCBI Taxonomy" id="74358"/>
    <lineage>
        <taxon>Eukaryota</taxon>
        <taxon>Metazoa</taxon>
        <taxon>Chordata</taxon>
        <taxon>Craniata</taxon>
        <taxon>Vertebrata</taxon>
        <taxon>Euteleostomi</taxon>
        <taxon>Lepidosauria</taxon>
        <taxon>Squamata</taxon>
        <taxon>Bifurcata</taxon>
        <taxon>Unidentata</taxon>
        <taxon>Episquamata</taxon>
        <taxon>Laterata</taxon>
        <taxon>Lacertibaenia</taxon>
        <taxon>Lacertidae</taxon>
        <taxon>Podarcis</taxon>
    </lineage>
</organism>
<sequence length="110" mass="12001">MQSAAPSCQCGFPEALPKTNDRGRVGFKHGSNFWQDSALNSSTFGAESVEPSLGSFSTTDSSRRFAFCIMQAAERAAPLGEENKSYASTQWVHVHSGKLSVDGRYFLNYP</sequence>
<dbReference type="AlphaFoldDB" id="A0AA35JNC7"/>
<dbReference type="Proteomes" id="UP001178461">
    <property type="component" value="Chromosome 1"/>
</dbReference>
<dbReference type="EMBL" id="OX395126">
    <property type="protein sequence ID" value="CAI5761718.1"/>
    <property type="molecule type" value="Genomic_DNA"/>
</dbReference>
<accession>A0AA35JNC7</accession>
<evidence type="ECO:0000313" key="1">
    <source>
        <dbReference type="EMBL" id="CAI5761718.1"/>
    </source>
</evidence>
<proteinExistence type="predicted"/>
<evidence type="ECO:0000313" key="2">
    <source>
        <dbReference type="Proteomes" id="UP001178461"/>
    </source>
</evidence>
<keyword evidence="2" id="KW-1185">Reference proteome</keyword>
<protein>
    <submittedName>
        <fullName evidence="1">Uncharacterized protein</fullName>
    </submittedName>
</protein>
<name>A0AA35JNC7_9SAUR</name>
<reference evidence="1" key="1">
    <citation type="submission" date="2022-12" db="EMBL/GenBank/DDBJ databases">
        <authorList>
            <person name="Alioto T."/>
            <person name="Alioto T."/>
            <person name="Gomez Garrido J."/>
        </authorList>
    </citation>
    <scope>NUCLEOTIDE SEQUENCE</scope>
</reference>